<protein>
    <submittedName>
        <fullName evidence="1">Uncharacterized protein</fullName>
    </submittedName>
</protein>
<evidence type="ECO:0000313" key="1">
    <source>
        <dbReference type="EMBL" id="KAI3940843.1"/>
    </source>
</evidence>
<name>A0AAD4T599_9MAGN</name>
<keyword evidence="2" id="KW-1185">Reference proteome</keyword>
<proteinExistence type="predicted"/>
<comment type="caution">
    <text evidence="1">The sequence shown here is derived from an EMBL/GenBank/DDBJ whole genome shotgun (WGS) entry which is preliminary data.</text>
</comment>
<reference evidence="1" key="1">
    <citation type="submission" date="2022-04" db="EMBL/GenBank/DDBJ databases">
        <title>A functionally conserved STORR gene fusion in Papaver species that diverged 16.8 million years ago.</title>
        <authorList>
            <person name="Catania T."/>
        </authorList>
    </citation>
    <scope>NUCLEOTIDE SEQUENCE</scope>
    <source>
        <strain evidence="1">S-188037</strain>
    </source>
</reference>
<sequence length="118" mass="12938">DEGVNQARLAGERYYTPTENVRICYCSFSRTRHTAEVAASVLVVSLDGPKCKEGVPVIFSMFNKIKGEGEISEADGSSPPVRHCKRMSECYSCGVDETASAMGIVRHVPNNIQTNQPR</sequence>
<feature type="non-terminal residue" evidence="1">
    <location>
        <position position="118"/>
    </location>
</feature>
<dbReference type="AlphaFoldDB" id="A0AAD4T599"/>
<organism evidence="1 2">
    <name type="scientific">Papaver atlanticum</name>
    <dbReference type="NCBI Taxonomy" id="357466"/>
    <lineage>
        <taxon>Eukaryota</taxon>
        <taxon>Viridiplantae</taxon>
        <taxon>Streptophyta</taxon>
        <taxon>Embryophyta</taxon>
        <taxon>Tracheophyta</taxon>
        <taxon>Spermatophyta</taxon>
        <taxon>Magnoliopsida</taxon>
        <taxon>Ranunculales</taxon>
        <taxon>Papaveraceae</taxon>
        <taxon>Papaveroideae</taxon>
        <taxon>Papaver</taxon>
    </lineage>
</organism>
<dbReference type="Proteomes" id="UP001202328">
    <property type="component" value="Unassembled WGS sequence"/>
</dbReference>
<accession>A0AAD4T599</accession>
<evidence type="ECO:0000313" key="2">
    <source>
        <dbReference type="Proteomes" id="UP001202328"/>
    </source>
</evidence>
<gene>
    <name evidence="1" type="ORF">MKW98_014902</name>
</gene>
<dbReference type="EMBL" id="JAJJMB010005112">
    <property type="protein sequence ID" value="KAI3940843.1"/>
    <property type="molecule type" value="Genomic_DNA"/>
</dbReference>